<sequence>MASVLSLPTQGPFKRSFSDNHSLTSLKDDAIGTLRAITSRNLSACSLFTIAAIGSGEWPAGRENTPPLLTSPSLLDLSHDSPDRGVDTRNTGPAGQSHRTTYRVEPSVARCATSTSHDTAQIPLPDDRNPQDPILGIGPEPERPPEISGAPPFRRWMSILRRRHLYQDASSIISSFHDDSGVYPLDRSTSVQSAESHPTYSDSASSSLGFVTRVKTASLTVSGASITTASERTSVQNKPCSRTRAGTLPEIRRSTDSTATNLGTTLDEDAWLRSLQRRQIVEEIVSSEESYVADLKTLSNDYFTLVSTIPAISSRARTCIQHNINQILQLHQDLLRELHRVVPHADFTQSVVQRETYPAARPKHIRFHSVDLIPVKLAEPNATQRLRHSLELGRPPDKRSQALILDTQTAGNIAKVFNAHMSRFFAYEEYGAHWTTMSKNLAMMCKSSQGWNEYERGVEALSKLVTSDNNRGLGSRKALAFSDLLIKPIQRVCKYPLLFNELCRHTPVYDDPEAHAELEKIVLRLQETIHEVNKAKDDPKTRKLLEIAWQLQDRLDFPIQTPSRVHFCRSLGHVLVCGVLHVAYQTPERVTGQYMICILYRSCVLLATANRNLPPYSVVASIPLANASVEEADNGRGLQCHTAPYTWKLIFEDCYRLHELILSACSAEEEEVWKSKLQERIACETHGFVEAQATEHDTSSSLTLDIKPIGPVFGHADSTVRRMSVHRSVTLREKPCTTQVIIKNTQAQKLSENPGPSAPNLVTRSLSLTSTTHIATLAPRRAERIRLEIALEDVWTKDVLPFPGMSNRRVEDQIRASANSVMRKLSVASIASNFSRRSPSVSSIKNAYSDESCRSRTHRKTKSDSRARTSTDRRVVPVRVDFHASPVASVLPDFELRNPGPAERRRWTANPPADPEFLPQRTGEVDPCNEPKHARRLSAQLTNHPRTNKDHRANTRTASVASDSTITHKPELKAPLQQNEKRKNTDPRGTLSAKGALGDLQRTKALKNKSQMFKFWI</sequence>
<dbReference type="Proteomes" id="UP000800097">
    <property type="component" value="Unassembled WGS sequence"/>
</dbReference>
<organism evidence="4 5">
    <name type="scientific">Westerdykella ornata</name>
    <dbReference type="NCBI Taxonomy" id="318751"/>
    <lineage>
        <taxon>Eukaryota</taxon>
        <taxon>Fungi</taxon>
        <taxon>Dikarya</taxon>
        <taxon>Ascomycota</taxon>
        <taxon>Pezizomycotina</taxon>
        <taxon>Dothideomycetes</taxon>
        <taxon>Pleosporomycetidae</taxon>
        <taxon>Pleosporales</taxon>
        <taxon>Sporormiaceae</taxon>
        <taxon>Westerdykella</taxon>
    </lineage>
</organism>
<feature type="compositionally biased region" description="Polar residues" evidence="1">
    <location>
        <begin position="88"/>
        <end position="99"/>
    </location>
</feature>
<reference evidence="4" key="1">
    <citation type="journal article" date="2020" name="Stud. Mycol.">
        <title>101 Dothideomycetes genomes: a test case for predicting lifestyles and emergence of pathogens.</title>
        <authorList>
            <person name="Haridas S."/>
            <person name="Albert R."/>
            <person name="Binder M."/>
            <person name="Bloem J."/>
            <person name="Labutti K."/>
            <person name="Salamov A."/>
            <person name="Andreopoulos B."/>
            <person name="Baker S."/>
            <person name="Barry K."/>
            <person name="Bills G."/>
            <person name="Bluhm B."/>
            <person name="Cannon C."/>
            <person name="Castanera R."/>
            <person name="Culley D."/>
            <person name="Daum C."/>
            <person name="Ezra D."/>
            <person name="Gonzalez J."/>
            <person name="Henrissat B."/>
            <person name="Kuo A."/>
            <person name="Liang C."/>
            <person name="Lipzen A."/>
            <person name="Lutzoni F."/>
            <person name="Magnuson J."/>
            <person name="Mondo S."/>
            <person name="Nolan M."/>
            <person name="Ohm R."/>
            <person name="Pangilinan J."/>
            <person name="Park H.-J."/>
            <person name="Ramirez L."/>
            <person name="Alfaro M."/>
            <person name="Sun H."/>
            <person name="Tritt A."/>
            <person name="Yoshinaga Y."/>
            <person name="Zwiers L.-H."/>
            <person name="Turgeon B."/>
            <person name="Goodwin S."/>
            <person name="Spatafora J."/>
            <person name="Crous P."/>
            <person name="Grigoriev I."/>
        </authorList>
    </citation>
    <scope>NUCLEOTIDE SEQUENCE</scope>
    <source>
        <strain evidence="4">CBS 379.55</strain>
    </source>
</reference>
<dbReference type="PROSITE" id="PS50010">
    <property type="entry name" value="DH_2"/>
    <property type="match status" value="1"/>
</dbReference>
<dbReference type="SMART" id="SM00325">
    <property type="entry name" value="RhoGEF"/>
    <property type="match status" value="1"/>
</dbReference>
<dbReference type="GeneID" id="54552186"/>
<dbReference type="GO" id="GO:0005737">
    <property type="term" value="C:cytoplasm"/>
    <property type="evidence" value="ECO:0007669"/>
    <property type="project" value="TreeGrafter"/>
</dbReference>
<feature type="compositionally biased region" description="Basic and acidic residues" evidence="1">
    <location>
        <begin position="77"/>
        <end position="87"/>
    </location>
</feature>
<dbReference type="SUPFAM" id="SSF48065">
    <property type="entry name" value="DBL homology domain (DH-domain)"/>
    <property type="match status" value="1"/>
</dbReference>
<dbReference type="InterPro" id="IPR000219">
    <property type="entry name" value="DH_dom"/>
</dbReference>
<dbReference type="SUPFAM" id="SSF50729">
    <property type="entry name" value="PH domain-like"/>
    <property type="match status" value="1"/>
</dbReference>
<feature type="domain" description="PH" evidence="2">
    <location>
        <begin position="573"/>
        <end position="682"/>
    </location>
</feature>
<dbReference type="PANTHER" id="PTHR45818:SF3">
    <property type="entry name" value="PROTEIN VAV"/>
    <property type="match status" value="1"/>
</dbReference>
<evidence type="ECO:0000259" key="3">
    <source>
        <dbReference type="PROSITE" id="PS50010"/>
    </source>
</evidence>
<feature type="domain" description="DH" evidence="3">
    <location>
        <begin position="276"/>
        <end position="535"/>
    </location>
</feature>
<evidence type="ECO:0000313" key="5">
    <source>
        <dbReference type="Proteomes" id="UP000800097"/>
    </source>
</evidence>
<dbReference type="RefSeq" id="XP_033650937.1">
    <property type="nucleotide sequence ID" value="XM_033799011.1"/>
</dbReference>
<dbReference type="PROSITE" id="PS50003">
    <property type="entry name" value="PH_DOMAIN"/>
    <property type="match status" value="1"/>
</dbReference>
<feature type="compositionally biased region" description="Basic and acidic residues" evidence="1">
    <location>
        <begin position="862"/>
        <end position="872"/>
    </location>
</feature>
<dbReference type="GO" id="GO:0005085">
    <property type="term" value="F:guanyl-nucleotide exchange factor activity"/>
    <property type="evidence" value="ECO:0007669"/>
    <property type="project" value="InterPro"/>
</dbReference>
<evidence type="ECO:0000313" key="4">
    <source>
        <dbReference type="EMBL" id="KAF2273398.1"/>
    </source>
</evidence>
<dbReference type="AlphaFoldDB" id="A0A6A6JBM8"/>
<feature type="region of interest" description="Disordered" evidence="1">
    <location>
        <begin position="894"/>
        <end position="931"/>
    </location>
</feature>
<dbReference type="PANTHER" id="PTHR45818">
    <property type="entry name" value="PROTEIN VAV"/>
    <property type="match status" value="1"/>
</dbReference>
<feature type="region of interest" description="Disordered" evidence="1">
    <location>
        <begin position="839"/>
        <end position="872"/>
    </location>
</feature>
<keyword evidence="5" id="KW-1185">Reference proteome</keyword>
<dbReference type="Pfam" id="PF00621">
    <property type="entry name" value="RhoGEF"/>
    <property type="match status" value="1"/>
</dbReference>
<dbReference type="EMBL" id="ML986510">
    <property type="protein sequence ID" value="KAF2273398.1"/>
    <property type="molecule type" value="Genomic_DNA"/>
</dbReference>
<dbReference type="Gene3D" id="1.20.900.10">
    <property type="entry name" value="Dbl homology (DH) domain"/>
    <property type="match status" value="1"/>
</dbReference>
<dbReference type="InterPro" id="IPR035899">
    <property type="entry name" value="DBL_dom_sf"/>
</dbReference>
<evidence type="ECO:0008006" key="6">
    <source>
        <dbReference type="Google" id="ProtNLM"/>
    </source>
</evidence>
<evidence type="ECO:0000256" key="1">
    <source>
        <dbReference type="SAM" id="MobiDB-lite"/>
    </source>
</evidence>
<protein>
    <recommendedName>
        <fullName evidence="6">DH domain-containing protein</fullName>
    </recommendedName>
</protein>
<proteinExistence type="predicted"/>
<gene>
    <name evidence="4" type="ORF">EI97DRAFT_436053</name>
</gene>
<feature type="compositionally biased region" description="Polar residues" evidence="1">
    <location>
        <begin position="955"/>
        <end position="965"/>
    </location>
</feature>
<dbReference type="InterPro" id="IPR001849">
    <property type="entry name" value="PH_domain"/>
</dbReference>
<accession>A0A6A6JBM8</accession>
<feature type="region of interest" description="Disordered" evidence="1">
    <location>
        <begin position="57"/>
        <end position="106"/>
    </location>
</feature>
<feature type="region of interest" description="Disordered" evidence="1">
    <location>
        <begin position="944"/>
        <end position="996"/>
    </location>
</feature>
<evidence type="ECO:0000259" key="2">
    <source>
        <dbReference type="PROSITE" id="PS50003"/>
    </source>
</evidence>
<name>A0A6A6JBM8_WESOR</name>
<feature type="compositionally biased region" description="Low complexity" evidence="1">
    <location>
        <begin position="65"/>
        <end position="76"/>
    </location>
</feature>
<dbReference type="OrthoDB" id="8059989at2759"/>